<dbReference type="SMART" id="SM00228">
    <property type="entry name" value="PDZ"/>
    <property type="match status" value="1"/>
</dbReference>
<dbReference type="PANTHER" id="PTHR48484:SF1">
    <property type="entry name" value="DENTIN SIALOPHOSPHOPROTEIN"/>
    <property type="match status" value="1"/>
</dbReference>
<comment type="caution">
    <text evidence="3">The sequence shown here is derived from an EMBL/GenBank/DDBJ whole genome shotgun (WGS) entry which is preliminary data.</text>
</comment>
<evidence type="ECO:0000313" key="3">
    <source>
        <dbReference type="EMBL" id="KAG2462215.1"/>
    </source>
</evidence>
<feature type="region of interest" description="Disordered" evidence="1">
    <location>
        <begin position="516"/>
        <end position="552"/>
    </location>
</feature>
<sequence>MDLHDKSSLSSLMITTAQPFRRAGRASDISCMVSLDSAAHADSEDNKKDKTTQFSIRSASTMKRFPEVTSSLRRFSLQERRNIFEQGCDGTVKSPTWKSGSRDGSNSNGCRHSDATWSKERLKHLGKPVPPPIPPKPTADRVDEVKKRMQSESAFSALKTFECASSARYKDHECVQKECDYCLRKESKSDLRDGTEQNKLKALAVNEEAEAICYNYTLNPQRDSQKLTFKPSTDMETDTNISSQEFINTTPGEASALQYKPFMSEAMDRSSHTGSFSGRYVWKSIDNGNALSKQPKCTSSQDQSGHSHPPVVSEVTGTSGSLLLLSSQQHNRSQSLKKDGSSESNLSQQKAWQQKPALSREETEQGWTSKQYGKCPESLIQSLAANYGRHRDAVSAVGGVETPFTVKVKERLSSRRKDGLHGRIQMKSGDVYTVNPGCQTEMPRSGSALLTHCSAFEQELLSAVPSVRSRIHSFEMLGSGKENFRKSDSVLQRSASSHIFSAPSSGIYSASKGLQRHEWPNSSRPCPVENKQVNQDTCGRTSPSVPKTSGLMGEEWRKDNKRATAKDSCEIVIRQREVPSNAIYQENSSLHPHLEANSRNVEKTCDLKDLGDVARRDPLQKTTLIGDWLCLPPGALHLSNSRLEGFSDLTTTEQESVPAESTEYLDCGASNKLKNNNEELAVHPAASPPRGRAPSSNISPLWTSSPVVCSQLNGKRGLDNPLCSLETHPSLPSKLGENGSSDEEDSDSVLTSLSDFSQTDTRSFSLSLAELREFGLDLCHPDDPKAAQGNLMDGTASLGSNMSVLSFVSLIPSEDLDRMIEDVQGVREDVLQNYEDIHVVVLHKEEGVGLGFSIAGGADQSRPVTVHKVFPNGLAAQEGTIQHGDKVLSVNGYSLKGCTHSEALRILRKSRMLAQAIIVLQKQGPVDPNDVQTLNVDQNVVKSSIKLKCEQEEPSEEMVTVEITKRSSGLGFSLEGGKQSSQGDRPLTVKKVFLAKRVPGAQEYQCYIPTEDGKLKVSLVSGEDSQLTLTNDCRSSHKNRPTLKFSYDSLDPFFEGMMNEDDDNEDGQDYGTGEDFRFGFNFGPGGRGFNEFFGFEEMFRDIDGLFQRMDKWDVPSREFEIPSIEMPAQQPSRDGTGTGRKGRHSLRDFMLKYPDSHLPNSQDESSAADQPHHIPGPSGSTEWPRSPFRRFEDAWRDNHSGPEDSSVKEDKAIFILVLDSQVSEKGLDDILRPPEPKVKSYFKSFSFTKVIAPDGFGFDYIFGSLSADLIAYLEPLVCRVVADFSGLTMVR</sequence>
<dbReference type="GO" id="GO:0050930">
    <property type="term" value="P:induction of positive chemotaxis"/>
    <property type="evidence" value="ECO:0007669"/>
    <property type="project" value="InterPro"/>
</dbReference>
<feature type="compositionally biased region" description="Polar residues" evidence="1">
    <location>
        <begin position="531"/>
        <end position="547"/>
    </location>
</feature>
<dbReference type="GO" id="GO:0030595">
    <property type="term" value="P:leukocyte chemotaxis"/>
    <property type="evidence" value="ECO:0007669"/>
    <property type="project" value="TreeGrafter"/>
</dbReference>
<dbReference type="Gene3D" id="2.30.42.10">
    <property type="match status" value="2"/>
</dbReference>
<evidence type="ECO:0000313" key="4">
    <source>
        <dbReference type="Proteomes" id="UP000886611"/>
    </source>
</evidence>
<accession>A0A8X7X551</accession>
<dbReference type="GO" id="GO:0042609">
    <property type="term" value="F:CD4 receptor binding"/>
    <property type="evidence" value="ECO:0007669"/>
    <property type="project" value="TreeGrafter"/>
</dbReference>
<protein>
    <submittedName>
        <fullName evidence="3">IL16 protein</fullName>
    </submittedName>
</protein>
<dbReference type="Pfam" id="PF00595">
    <property type="entry name" value="PDZ"/>
    <property type="match status" value="1"/>
</dbReference>
<feature type="region of interest" description="Disordered" evidence="1">
    <location>
        <begin position="328"/>
        <end position="371"/>
    </location>
</feature>
<keyword evidence="4" id="KW-1185">Reference proteome</keyword>
<dbReference type="CDD" id="cd06762">
    <property type="entry name" value="PDZ6_PDZD2-PDZ3_hPro-IL-16-like"/>
    <property type="match status" value="1"/>
</dbReference>
<evidence type="ECO:0000256" key="1">
    <source>
        <dbReference type="SAM" id="MobiDB-lite"/>
    </source>
</evidence>
<feature type="region of interest" description="Disordered" evidence="1">
    <location>
        <begin position="292"/>
        <end position="316"/>
    </location>
</feature>
<feature type="non-terminal residue" evidence="3">
    <location>
        <position position="1"/>
    </location>
</feature>
<feature type="compositionally biased region" description="Polar residues" evidence="1">
    <location>
        <begin position="342"/>
        <end position="352"/>
    </location>
</feature>
<evidence type="ECO:0000259" key="2">
    <source>
        <dbReference type="PROSITE" id="PS50106"/>
    </source>
</evidence>
<dbReference type="InterPro" id="IPR036034">
    <property type="entry name" value="PDZ_sf"/>
</dbReference>
<feature type="non-terminal residue" evidence="3">
    <location>
        <position position="1291"/>
    </location>
</feature>
<feature type="region of interest" description="Disordered" evidence="1">
    <location>
        <begin position="1121"/>
        <end position="1186"/>
    </location>
</feature>
<reference evidence="3 4" key="1">
    <citation type="journal article" date="2021" name="Cell">
        <title>Tracing the genetic footprints of vertebrate landing in non-teleost ray-finned fishes.</title>
        <authorList>
            <person name="Bi X."/>
            <person name="Wang K."/>
            <person name="Yang L."/>
            <person name="Pan H."/>
            <person name="Jiang H."/>
            <person name="Wei Q."/>
            <person name="Fang M."/>
            <person name="Yu H."/>
            <person name="Zhu C."/>
            <person name="Cai Y."/>
            <person name="He Y."/>
            <person name="Gan X."/>
            <person name="Zeng H."/>
            <person name="Yu D."/>
            <person name="Zhu Y."/>
            <person name="Jiang H."/>
            <person name="Qiu Q."/>
            <person name="Yang H."/>
            <person name="Zhang Y.E."/>
            <person name="Wang W."/>
            <person name="Zhu M."/>
            <person name="He S."/>
            <person name="Zhang G."/>
        </authorList>
    </citation>
    <scope>NUCLEOTIDE SEQUENCE [LARGE SCALE GENOMIC DNA]</scope>
    <source>
        <strain evidence="3">Bchr_013</strain>
    </source>
</reference>
<dbReference type="Proteomes" id="UP000886611">
    <property type="component" value="Unassembled WGS sequence"/>
</dbReference>
<feature type="domain" description="PDZ" evidence="2">
    <location>
        <begin position="839"/>
        <end position="922"/>
    </location>
</feature>
<dbReference type="GO" id="GO:0005125">
    <property type="term" value="F:cytokine activity"/>
    <property type="evidence" value="ECO:0007669"/>
    <property type="project" value="InterPro"/>
</dbReference>
<dbReference type="PROSITE" id="PS50106">
    <property type="entry name" value="PDZ"/>
    <property type="match status" value="1"/>
</dbReference>
<feature type="compositionally biased region" description="Polar residues" evidence="1">
    <location>
        <begin position="1158"/>
        <end position="1168"/>
    </location>
</feature>
<dbReference type="InterPro" id="IPR001478">
    <property type="entry name" value="PDZ"/>
</dbReference>
<dbReference type="EMBL" id="JAATIS010004040">
    <property type="protein sequence ID" value="KAG2462215.1"/>
    <property type="molecule type" value="Genomic_DNA"/>
</dbReference>
<name>A0A8X7X551_POLSE</name>
<organism evidence="3 4">
    <name type="scientific">Polypterus senegalus</name>
    <name type="common">Senegal bichir</name>
    <dbReference type="NCBI Taxonomy" id="55291"/>
    <lineage>
        <taxon>Eukaryota</taxon>
        <taxon>Metazoa</taxon>
        <taxon>Chordata</taxon>
        <taxon>Craniata</taxon>
        <taxon>Vertebrata</taxon>
        <taxon>Euteleostomi</taxon>
        <taxon>Actinopterygii</taxon>
        <taxon>Polypteriformes</taxon>
        <taxon>Polypteridae</taxon>
        <taxon>Polypterus</taxon>
    </lineage>
</organism>
<dbReference type="InterPro" id="IPR055287">
    <property type="entry name" value="IL-16-like"/>
</dbReference>
<gene>
    <name evidence="3" type="primary">Il16_0</name>
    <name evidence="3" type="ORF">GTO96_0000474</name>
</gene>
<dbReference type="PANTHER" id="PTHR48484">
    <property type="entry name" value="PRO-INTERLEUKIN-16"/>
    <property type="match status" value="1"/>
</dbReference>
<feature type="compositionally biased region" description="Polar residues" evidence="1">
    <location>
        <begin position="292"/>
        <end position="306"/>
    </location>
</feature>
<feature type="region of interest" description="Disordered" evidence="1">
    <location>
        <begin position="720"/>
        <end position="754"/>
    </location>
</feature>
<dbReference type="SUPFAM" id="SSF50156">
    <property type="entry name" value="PDZ domain-like"/>
    <property type="match status" value="2"/>
</dbReference>
<dbReference type="FunFam" id="2.30.42.10:FF:000122">
    <property type="entry name" value="Pro-interleukin-16"/>
    <property type="match status" value="1"/>
</dbReference>
<proteinExistence type="predicted"/>